<keyword evidence="4" id="KW-1185">Reference proteome</keyword>
<evidence type="ECO:0000256" key="3">
    <source>
        <dbReference type="ARBA" id="ARBA00023186"/>
    </source>
</evidence>
<dbReference type="InterPro" id="IPR009053">
    <property type="entry name" value="Prefoldin"/>
</dbReference>
<evidence type="ECO:0000313" key="5">
    <source>
        <dbReference type="WBParaSite" id="nRc.2.0.1.t40078-RA"/>
    </source>
</evidence>
<dbReference type="GO" id="GO:0051082">
    <property type="term" value="F:unfolded protein binding"/>
    <property type="evidence" value="ECO:0007669"/>
    <property type="project" value="InterPro"/>
</dbReference>
<dbReference type="GO" id="GO:0016272">
    <property type="term" value="C:prefoldin complex"/>
    <property type="evidence" value="ECO:0007669"/>
    <property type="project" value="InterPro"/>
</dbReference>
<dbReference type="GO" id="GO:0044183">
    <property type="term" value="F:protein folding chaperone"/>
    <property type="evidence" value="ECO:0007669"/>
    <property type="project" value="TreeGrafter"/>
</dbReference>
<dbReference type="PANTHER" id="PTHR20903:SF0">
    <property type="entry name" value="PREFOLDIN SUBUNIT 1"/>
    <property type="match status" value="1"/>
</dbReference>
<comment type="similarity">
    <text evidence="1">Belongs to the prefoldin subunit beta family.</text>
</comment>
<accession>A0A915KQV5</accession>
<dbReference type="GO" id="GO:0005737">
    <property type="term" value="C:cytoplasm"/>
    <property type="evidence" value="ECO:0007669"/>
    <property type="project" value="TreeGrafter"/>
</dbReference>
<dbReference type="WBParaSite" id="nRc.2.0.1.t40078-RA">
    <property type="protein sequence ID" value="nRc.2.0.1.t40078-RA"/>
    <property type="gene ID" value="nRc.2.0.1.g40078"/>
</dbReference>
<evidence type="ECO:0000256" key="1">
    <source>
        <dbReference type="ARBA" id="ARBA00008045"/>
    </source>
</evidence>
<dbReference type="AlphaFoldDB" id="A0A915KQV5"/>
<protein>
    <submittedName>
        <fullName evidence="5">Prefoldin subunit 1</fullName>
    </submittedName>
</protein>
<comment type="subunit">
    <text evidence="2">Heterohexamer of two PFD-alpha type and four PFD-beta type subunits.</text>
</comment>
<keyword evidence="3" id="KW-0143">Chaperone</keyword>
<organism evidence="4 5">
    <name type="scientific">Romanomermis culicivorax</name>
    <name type="common">Nematode worm</name>
    <dbReference type="NCBI Taxonomy" id="13658"/>
    <lineage>
        <taxon>Eukaryota</taxon>
        <taxon>Metazoa</taxon>
        <taxon>Ecdysozoa</taxon>
        <taxon>Nematoda</taxon>
        <taxon>Enoplea</taxon>
        <taxon>Dorylaimia</taxon>
        <taxon>Mermithida</taxon>
        <taxon>Mermithoidea</taxon>
        <taxon>Mermithidae</taxon>
        <taxon>Romanomermis</taxon>
    </lineage>
</organism>
<dbReference type="InterPro" id="IPR002777">
    <property type="entry name" value="PFD_beta-like"/>
</dbReference>
<proteinExistence type="inferred from homology"/>
<dbReference type="Proteomes" id="UP000887565">
    <property type="component" value="Unplaced"/>
</dbReference>
<sequence>MTSTQSKVDLELKKAFQDLQSKKIEAMQKLRAADVQVDFHRQIAKRCELTKQELASLPADSVTYDSVGRMFVKQSVSDALKHLDDKYKAAEEKTLTLESSKMYLEKSIKESEDNLREMVLAKKTSS</sequence>
<dbReference type="PANTHER" id="PTHR20903">
    <property type="entry name" value="PREFOLDIN SUBUNIT 1-RELATED"/>
    <property type="match status" value="1"/>
</dbReference>
<dbReference type="Pfam" id="PF01920">
    <property type="entry name" value="Prefoldin_2"/>
    <property type="match status" value="1"/>
</dbReference>
<evidence type="ECO:0000256" key="2">
    <source>
        <dbReference type="ARBA" id="ARBA00011695"/>
    </source>
</evidence>
<evidence type="ECO:0000313" key="4">
    <source>
        <dbReference type="Proteomes" id="UP000887565"/>
    </source>
</evidence>
<name>A0A915KQV5_ROMCU</name>
<dbReference type="Gene3D" id="1.10.287.370">
    <property type="match status" value="1"/>
</dbReference>
<reference evidence="5" key="1">
    <citation type="submission" date="2022-11" db="UniProtKB">
        <authorList>
            <consortium name="WormBaseParasite"/>
        </authorList>
    </citation>
    <scope>IDENTIFICATION</scope>
</reference>
<dbReference type="SUPFAM" id="SSF46579">
    <property type="entry name" value="Prefoldin"/>
    <property type="match status" value="1"/>
</dbReference>
<dbReference type="OMA" id="REMIQQK"/>